<dbReference type="Proteomes" id="UP001187192">
    <property type="component" value="Unassembled WGS sequence"/>
</dbReference>
<dbReference type="GO" id="GO:0016197">
    <property type="term" value="P:endosomal transport"/>
    <property type="evidence" value="ECO:0007669"/>
    <property type="project" value="TreeGrafter"/>
</dbReference>
<comment type="caution">
    <text evidence="2">The sequence shown here is derived from an EMBL/GenBank/DDBJ whole genome shotgun (WGS) entry which is preliminary data.</text>
</comment>
<dbReference type="AlphaFoldDB" id="A0AA88B0N0"/>
<evidence type="ECO:0000313" key="3">
    <source>
        <dbReference type="Proteomes" id="UP001187192"/>
    </source>
</evidence>
<accession>A0AA88B0N0</accession>
<organism evidence="2 3">
    <name type="scientific">Ficus carica</name>
    <name type="common">Common fig</name>
    <dbReference type="NCBI Taxonomy" id="3494"/>
    <lineage>
        <taxon>Eukaryota</taxon>
        <taxon>Viridiplantae</taxon>
        <taxon>Streptophyta</taxon>
        <taxon>Embryophyta</taxon>
        <taxon>Tracheophyta</taxon>
        <taxon>Spermatophyta</taxon>
        <taxon>Magnoliopsida</taxon>
        <taxon>eudicotyledons</taxon>
        <taxon>Gunneridae</taxon>
        <taxon>Pentapetalae</taxon>
        <taxon>rosids</taxon>
        <taxon>fabids</taxon>
        <taxon>Rosales</taxon>
        <taxon>Moraceae</taxon>
        <taxon>Ficeae</taxon>
        <taxon>Ficus</taxon>
    </lineage>
</organism>
<keyword evidence="3" id="KW-1185">Reference proteome</keyword>
<dbReference type="InterPro" id="IPR039272">
    <property type="entry name" value="CLEC16A/TT9"/>
</dbReference>
<proteinExistence type="predicted"/>
<sequence length="298" mass="33506">MVVSGYRYLTDQLVKVQIVNEVNKDFVIEAIRSIAELIIWGDQNDDSSFFELFMEKQIMGEFVRVLRTSRTLAVSFQLLQSMSILIQNLRKEHAISGDDSVNRYVTSPPHTEYFLNLVTFFRKHCIDLNQLVSDATKNPNQEITSSILDAFHEIEDNLYYFSDVISAGIHDVGKLMTDNLLLLLIFPILLPSLSTQTVNDMEFGAVTSLYLLCCILRMVKIKDLANAIAAALFCPLKAFLPKSGAKPNGCLSAYGFPHESEVDACNLRFDDPNSFGSSHTHPADFLENGAHDSRLTLR</sequence>
<dbReference type="GO" id="GO:1901096">
    <property type="term" value="P:regulation of autophagosome maturation"/>
    <property type="evidence" value="ECO:0007669"/>
    <property type="project" value="TreeGrafter"/>
</dbReference>
<feature type="domain" description="FPL" evidence="1">
    <location>
        <begin position="31"/>
        <end position="95"/>
    </location>
</feature>
<protein>
    <recommendedName>
        <fullName evidence="1">FPL domain-containing protein</fullName>
    </recommendedName>
</protein>
<evidence type="ECO:0000259" key="1">
    <source>
        <dbReference type="Pfam" id="PF09758"/>
    </source>
</evidence>
<dbReference type="PANTHER" id="PTHR21481:SF4">
    <property type="entry name" value="PROTEIN TRANSPARENT TESTA 9"/>
    <property type="match status" value="1"/>
</dbReference>
<dbReference type="GO" id="GO:0007034">
    <property type="term" value="P:vacuolar transport"/>
    <property type="evidence" value="ECO:0007669"/>
    <property type="project" value="TreeGrafter"/>
</dbReference>
<gene>
    <name evidence="2" type="ORF">TIFTF001_024357</name>
</gene>
<dbReference type="EMBL" id="BTGU01000056">
    <property type="protein sequence ID" value="GMN55236.1"/>
    <property type="molecule type" value="Genomic_DNA"/>
</dbReference>
<name>A0AA88B0N0_FICCA</name>
<reference evidence="2" key="1">
    <citation type="submission" date="2023-07" db="EMBL/GenBank/DDBJ databases">
        <title>draft genome sequence of fig (Ficus carica).</title>
        <authorList>
            <person name="Takahashi T."/>
            <person name="Nishimura K."/>
        </authorList>
    </citation>
    <scope>NUCLEOTIDE SEQUENCE</scope>
</reference>
<dbReference type="InterPro" id="IPR019155">
    <property type="entry name" value="CLEC16A/TT9_N"/>
</dbReference>
<dbReference type="GO" id="GO:0005794">
    <property type="term" value="C:Golgi apparatus"/>
    <property type="evidence" value="ECO:0007669"/>
    <property type="project" value="TreeGrafter"/>
</dbReference>
<evidence type="ECO:0000313" key="2">
    <source>
        <dbReference type="EMBL" id="GMN55236.1"/>
    </source>
</evidence>
<dbReference type="PANTHER" id="PTHR21481">
    <property type="entry name" value="PROTEIN CLEC16A"/>
    <property type="match status" value="1"/>
</dbReference>
<dbReference type="Pfam" id="PF09758">
    <property type="entry name" value="FPL"/>
    <property type="match status" value="1"/>
</dbReference>
<dbReference type="GO" id="GO:0005770">
    <property type="term" value="C:late endosome"/>
    <property type="evidence" value="ECO:0007669"/>
    <property type="project" value="TreeGrafter"/>
</dbReference>